<evidence type="ECO:0000256" key="1">
    <source>
        <dbReference type="SAM" id="MobiDB-lite"/>
    </source>
</evidence>
<protein>
    <submittedName>
        <fullName evidence="2">Uncharacterized protein</fullName>
    </submittedName>
</protein>
<evidence type="ECO:0000313" key="2">
    <source>
        <dbReference type="EMBL" id="CAD7463905.1"/>
    </source>
</evidence>
<dbReference type="AlphaFoldDB" id="A0A7R9ISR3"/>
<accession>A0A7R9ISR3</accession>
<feature type="compositionally biased region" description="Basic and acidic residues" evidence="1">
    <location>
        <begin position="105"/>
        <end position="152"/>
    </location>
</feature>
<proteinExistence type="predicted"/>
<feature type="compositionally biased region" description="Basic and acidic residues" evidence="1">
    <location>
        <begin position="77"/>
        <end position="92"/>
    </location>
</feature>
<gene>
    <name evidence="2" type="ORF">TTEB3V08_LOCUS11784</name>
</gene>
<name>A0A7R9ISR3_9NEOP</name>
<sequence length="178" mass="20270">MAAGDTVPHIIVFPLQKISQEIAQNLNSEWGVRRCIPSDETQKEDELTLIGEDLPSKETAPLPEALVQEALSVTRNVEAEKNLDSSGEDRMDGVSAGNNGSNNGDDGRRDRGDRRGRGDRRERDRERDRDRNRDRERERREDRDRPREDRDGSAGNNSVSNENQNQQTQVHNYQSSLF</sequence>
<feature type="region of interest" description="Disordered" evidence="1">
    <location>
        <begin position="37"/>
        <end position="178"/>
    </location>
</feature>
<organism evidence="2">
    <name type="scientific">Timema tahoe</name>
    <dbReference type="NCBI Taxonomy" id="61484"/>
    <lineage>
        <taxon>Eukaryota</taxon>
        <taxon>Metazoa</taxon>
        <taxon>Ecdysozoa</taxon>
        <taxon>Arthropoda</taxon>
        <taxon>Hexapoda</taxon>
        <taxon>Insecta</taxon>
        <taxon>Pterygota</taxon>
        <taxon>Neoptera</taxon>
        <taxon>Polyneoptera</taxon>
        <taxon>Phasmatodea</taxon>
        <taxon>Timematodea</taxon>
        <taxon>Timematoidea</taxon>
        <taxon>Timematidae</taxon>
        <taxon>Timema</taxon>
    </lineage>
</organism>
<dbReference type="EMBL" id="OE009688">
    <property type="protein sequence ID" value="CAD7463905.1"/>
    <property type="molecule type" value="Genomic_DNA"/>
</dbReference>
<feature type="compositionally biased region" description="Low complexity" evidence="1">
    <location>
        <begin position="156"/>
        <end position="170"/>
    </location>
</feature>
<reference evidence="2" key="1">
    <citation type="submission" date="2020-11" db="EMBL/GenBank/DDBJ databases">
        <authorList>
            <person name="Tran Van P."/>
        </authorList>
    </citation>
    <scope>NUCLEOTIDE SEQUENCE</scope>
</reference>
<feature type="compositionally biased region" description="Basic and acidic residues" evidence="1">
    <location>
        <begin position="37"/>
        <end position="46"/>
    </location>
</feature>